<dbReference type="AlphaFoldDB" id="A0AAW2DQE1"/>
<gene>
    <name evidence="2" type="ORF">SO802_006049</name>
</gene>
<protein>
    <submittedName>
        <fullName evidence="2">Uncharacterized protein</fullName>
    </submittedName>
</protein>
<feature type="compositionally biased region" description="Basic and acidic residues" evidence="1">
    <location>
        <begin position="423"/>
        <end position="436"/>
    </location>
</feature>
<feature type="region of interest" description="Disordered" evidence="1">
    <location>
        <begin position="412"/>
        <end position="436"/>
    </location>
</feature>
<accession>A0AAW2DQE1</accession>
<evidence type="ECO:0000313" key="3">
    <source>
        <dbReference type="Proteomes" id="UP001459277"/>
    </source>
</evidence>
<keyword evidence="3" id="KW-1185">Reference proteome</keyword>
<proteinExistence type="predicted"/>
<organism evidence="2 3">
    <name type="scientific">Lithocarpus litseifolius</name>
    <dbReference type="NCBI Taxonomy" id="425828"/>
    <lineage>
        <taxon>Eukaryota</taxon>
        <taxon>Viridiplantae</taxon>
        <taxon>Streptophyta</taxon>
        <taxon>Embryophyta</taxon>
        <taxon>Tracheophyta</taxon>
        <taxon>Spermatophyta</taxon>
        <taxon>Magnoliopsida</taxon>
        <taxon>eudicotyledons</taxon>
        <taxon>Gunneridae</taxon>
        <taxon>Pentapetalae</taxon>
        <taxon>rosids</taxon>
        <taxon>fabids</taxon>
        <taxon>Fagales</taxon>
        <taxon>Fagaceae</taxon>
        <taxon>Lithocarpus</taxon>
    </lineage>
</organism>
<evidence type="ECO:0000313" key="2">
    <source>
        <dbReference type="EMBL" id="KAL0010941.1"/>
    </source>
</evidence>
<evidence type="ECO:0000256" key="1">
    <source>
        <dbReference type="SAM" id="MobiDB-lite"/>
    </source>
</evidence>
<name>A0AAW2DQE1_9ROSI</name>
<dbReference type="EMBL" id="JAZDWU010000002">
    <property type="protein sequence ID" value="KAL0010941.1"/>
    <property type="molecule type" value="Genomic_DNA"/>
</dbReference>
<reference evidence="2 3" key="1">
    <citation type="submission" date="2024-01" db="EMBL/GenBank/DDBJ databases">
        <title>A telomere-to-telomere, gap-free genome of sweet tea (Lithocarpus litseifolius).</title>
        <authorList>
            <person name="Zhou J."/>
        </authorList>
    </citation>
    <scope>NUCLEOTIDE SEQUENCE [LARGE SCALE GENOMIC DNA]</scope>
    <source>
        <strain evidence="2">Zhou-2022a</strain>
        <tissue evidence="2">Leaf</tissue>
    </source>
</reference>
<sequence>MPSLLMHLVPLCNLQPNIGMLGDDAKNGLQSMTSSELMTRCLHVYDDIVDFMLAIYGRVCGLKASEFMVLLSRVFLEYSSGWRPQVGLFVVRDCALRSVLLKLYPLLRHFLIRHHLPSEMVEERFIGDEVRSSELDTSLSSSDDPVDIKEDMVTSKPSTSSLSTPFQALIKECVLEEKHLKNLRKCFQFPTEMKMCLPRPGEKACAFAHGHVCFYEADFLCGLHFPIHPIIHELLDHLKIAHGQLVPNAWRMVVVESSSKLEEATFGMGSSSFGLLSSYEDFNKLVDPQFLYDHCLGPKPLAYVQRLLLRAERSMATCFSHDRYACAMEKKNQPLSEISTSLAKRLKAESSLCKLKSCLLHLGLAKERRRRALSSVPSHELVNHHIHKLVQVLGESLRLMTDYLAMEEKAAMTNSRAETTEAEGSRLRKDLVKAMN</sequence>
<comment type="caution">
    <text evidence="2">The sequence shown here is derived from an EMBL/GenBank/DDBJ whole genome shotgun (WGS) entry which is preliminary data.</text>
</comment>
<dbReference type="Proteomes" id="UP001459277">
    <property type="component" value="Unassembled WGS sequence"/>
</dbReference>